<feature type="compositionally biased region" description="Polar residues" evidence="1">
    <location>
        <begin position="62"/>
        <end position="71"/>
    </location>
</feature>
<evidence type="ECO:0000256" key="1">
    <source>
        <dbReference type="SAM" id="MobiDB-lite"/>
    </source>
</evidence>
<protein>
    <submittedName>
        <fullName evidence="2">Uncharacterized protein</fullName>
    </submittedName>
</protein>
<accession>A0A4Y7ITK8</accession>
<feature type="region of interest" description="Disordered" evidence="1">
    <location>
        <begin position="41"/>
        <end position="71"/>
    </location>
</feature>
<dbReference type="AlphaFoldDB" id="A0A4Y7ITK8"/>
<dbReference type="EMBL" id="CM010716">
    <property type="protein sequence ID" value="RZC52223.1"/>
    <property type="molecule type" value="Genomic_DNA"/>
</dbReference>
<name>A0A4Y7ITK8_PAPSO</name>
<proteinExistence type="predicted"/>
<reference evidence="2 3" key="1">
    <citation type="journal article" date="2018" name="Science">
        <title>The opium poppy genome and morphinan production.</title>
        <authorList>
            <person name="Guo L."/>
            <person name="Winzer T."/>
            <person name="Yang X."/>
            <person name="Li Y."/>
            <person name="Ning Z."/>
            <person name="He Z."/>
            <person name="Teodor R."/>
            <person name="Lu Y."/>
            <person name="Bowser T.A."/>
            <person name="Graham I.A."/>
            <person name="Ye K."/>
        </authorList>
    </citation>
    <scope>NUCLEOTIDE SEQUENCE [LARGE SCALE GENOMIC DNA]</scope>
    <source>
        <strain evidence="3">cv. HN1</strain>
        <tissue evidence="2">Leaves</tissue>
    </source>
</reference>
<dbReference type="Gramene" id="RZC52223">
    <property type="protein sequence ID" value="RZC52223"/>
    <property type="gene ID" value="C5167_020650"/>
</dbReference>
<evidence type="ECO:0000313" key="3">
    <source>
        <dbReference type="Proteomes" id="UP000316621"/>
    </source>
</evidence>
<gene>
    <name evidence="2" type="ORF">C5167_020650</name>
</gene>
<evidence type="ECO:0000313" key="2">
    <source>
        <dbReference type="EMBL" id="RZC52223.1"/>
    </source>
</evidence>
<organism evidence="2 3">
    <name type="scientific">Papaver somniferum</name>
    <name type="common">Opium poppy</name>
    <dbReference type="NCBI Taxonomy" id="3469"/>
    <lineage>
        <taxon>Eukaryota</taxon>
        <taxon>Viridiplantae</taxon>
        <taxon>Streptophyta</taxon>
        <taxon>Embryophyta</taxon>
        <taxon>Tracheophyta</taxon>
        <taxon>Spermatophyta</taxon>
        <taxon>Magnoliopsida</taxon>
        <taxon>Ranunculales</taxon>
        <taxon>Papaveraceae</taxon>
        <taxon>Papaveroideae</taxon>
        <taxon>Papaver</taxon>
    </lineage>
</organism>
<dbReference type="Proteomes" id="UP000316621">
    <property type="component" value="Chromosome 2"/>
</dbReference>
<keyword evidence="3" id="KW-1185">Reference proteome</keyword>
<sequence>MIFYYRIIFYIWRIWALGKLSSFPRHRYEYHLGNQQIVEKHSVVSHGPKQTSGKKERKKQTNHSNMEMGTD</sequence>